<dbReference type="PANTHER" id="PTHR11802">
    <property type="entry name" value="SERINE PROTEASE FAMILY S10 SERINE CARBOXYPEPTIDASE"/>
    <property type="match status" value="1"/>
</dbReference>
<organism evidence="8 9">
    <name type="scientific">Saccharomycopsis crataegensis</name>
    <dbReference type="NCBI Taxonomy" id="43959"/>
    <lineage>
        <taxon>Eukaryota</taxon>
        <taxon>Fungi</taxon>
        <taxon>Dikarya</taxon>
        <taxon>Ascomycota</taxon>
        <taxon>Saccharomycotina</taxon>
        <taxon>Saccharomycetes</taxon>
        <taxon>Saccharomycopsidaceae</taxon>
        <taxon>Saccharomycopsis</taxon>
    </lineage>
</organism>
<dbReference type="GO" id="GO:0004185">
    <property type="term" value="F:serine-type carboxypeptidase activity"/>
    <property type="evidence" value="ECO:0007669"/>
    <property type="project" value="UniProtKB-UniRule"/>
</dbReference>
<dbReference type="InterPro" id="IPR018202">
    <property type="entry name" value="Ser_caboxypep_ser_AS"/>
</dbReference>
<dbReference type="EMBL" id="BTFZ01000001">
    <property type="protein sequence ID" value="GMM33525.1"/>
    <property type="molecule type" value="Genomic_DNA"/>
</dbReference>
<dbReference type="EC" id="3.4.16.-" evidence="7"/>
<evidence type="ECO:0000256" key="6">
    <source>
        <dbReference type="ARBA" id="ARBA00023180"/>
    </source>
</evidence>
<dbReference type="PANTHER" id="PTHR11802:SF113">
    <property type="entry name" value="SERINE CARBOXYPEPTIDASE CTSA-4.1"/>
    <property type="match status" value="1"/>
</dbReference>
<proteinExistence type="inferred from homology"/>
<evidence type="ECO:0000313" key="8">
    <source>
        <dbReference type="EMBL" id="GMM33525.1"/>
    </source>
</evidence>
<dbReference type="PROSITE" id="PS00131">
    <property type="entry name" value="CARBOXYPEPT_SER_SER"/>
    <property type="match status" value="1"/>
</dbReference>
<comment type="similarity">
    <text evidence="1 7">Belongs to the peptidase S10 family.</text>
</comment>
<gene>
    <name evidence="8" type="ORF">DASC09_008500</name>
</gene>
<dbReference type="GeneID" id="90071504"/>
<keyword evidence="3 7" id="KW-0645">Protease</keyword>
<dbReference type="PRINTS" id="PR00724">
    <property type="entry name" value="CRBOXYPTASEC"/>
</dbReference>
<evidence type="ECO:0000256" key="2">
    <source>
        <dbReference type="ARBA" id="ARBA00022645"/>
    </source>
</evidence>
<feature type="chain" id="PRO_5043092729" description="Carboxypeptidase" evidence="7">
    <location>
        <begin position="17"/>
        <end position="535"/>
    </location>
</feature>
<dbReference type="Gene3D" id="3.40.50.1820">
    <property type="entry name" value="alpha/beta hydrolase"/>
    <property type="match status" value="1"/>
</dbReference>
<evidence type="ECO:0000256" key="7">
    <source>
        <dbReference type="RuleBase" id="RU361156"/>
    </source>
</evidence>
<dbReference type="Gene3D" id="1.10.287.410">
    <property type="match status" value="1"/>
</dbReference>
<dbReference type="InterPro" id="IPR001563">
    <property type="entry name" value="Peptidase_S10"/>
</dbReference>
<name>A0AAV5QGE2_9ASCO</name>
<dbReference type="SUPFAM" id="SSF53474">
    <property type="entry name" value="alpha/beta-Hydrolases"/>
    <property type="match status" value="1"/>
</dbReference>
<accession>A0AAV5QGE2</accession>
<keyword evidence="2 7" id="KW-0121">Carboxypeptidase</keyword>
<dbReference type="PROSITE" id="PS51257">
    <property type="entry name" value="PROKAR_LIPOPROTEIN"/>
    <property type="match status" value="1"/>
</dbReference>
<feature type="signal peptide" evidence="7">
    <location>
        <begin position="1"/>
        <end position="16"/>
    </location>
</feature>
<dbReference type="GO" id="GO:0006508">
    <property type="term" value="P:proteolysis"/>
    <property type="evidence" value="ECO:0007669"/>
    <property type="project" value="UniProtKB-KW"/>
</dbReference>
<evidence type="ECO:0000256" key="1">
    <source>
        <dbReference type="ARBA" id="ARBA00009431"/>
    </source>
</evidence>
<dbReference type="AlphaFoldDB" id="A0AAV5QGE2"/>
<sequence>MKVFLTLLALYTLASCSALFSGEQIPLVSKQVSGNSLLLDTIKNFGYGDISKADKVEVQKIWEDALAEYPELISQLEKLNQKPDSSTTNFNFKSETAATNWDFEIEHDSHPNYKLQGKKPDPSKLKVDNVTQYSGYIDVEDEDKHFFYWFFESRNDPANDPVILWLNGGPGCSSFLGLFFELGPSLITINGSLEFNPLSWNSNASVIFLDQPVNVGFSYSSNDVSNSWAAGKDVFAFLDLFFLQFPEYSHLDFHIAGESYAGVYIPVIANEILSHEDRSFNLTSILIGNGITDPKTQNHWYQPMLCGQGGHPQVIPDERCEQMLTEESRCAKLLDACYLSHYSKLACIPALVYCDGKAFAAVSDYNINAYDIRMICEDDCYPEEDQISKYLNSPIIQGALGVDSIDFKHCSGDVGNRFMMQADQMYPYQEEIIKLLDDHHLPVLIYAGDKDYICNWLGNEAWMNKLEYSQHIEFEFLAEKRDYVTLDGQKAGQVKNWGNFTFIRLFDAGHMVPHDQAAPALDMINRWINGDLAYY</sequence>
<dbReference type="RefSeq" id="XP_064850525.1">
    <property type="nucleotide sequence ID" value="XM_064994453.1"/>
</dbReference>
<dbReference type="Proteomes" id="UP001360560">
    <property type="component" value="Unassembled WGS sequence"/>
</dbReference>
<dbReference type="InterPro" id="IPR029058">
    <property type="entry name" value="AB_hydrolase_fold"/>
</dbReference>
<comment type="caution">
    <text evidence="8">The sequence shown here is derived from an EMBL/GenBank/DDBJ whole genome shotgun (WGS) entry which is preliminary data.</text>
</comment>
<keyword evidence="9" id="KW-1185">Reference proteome</keyword>
<evidence type="ECO:0000256" key="3">
    <source>
        <dbReference type="ARBA" id="ARBA00022670"/>
    </source>
</evidence>
<keyword evidence="5 7" id="KW-0378">Hydrolase</keyword>
<evidence type="ECO:0000313" key="9">
    <source>
        <dbReference type="Proteomes" id="UP001360560"/>
    </source>
</evidence>
<dbReference type="Pfam" id="PF00450">
    <property type="entry name" value="Peptidase_S10"/>
    <property type="match status" value="1"/>
</dbReference>
<evidence type="ECO:0000256" key="5">
    <source>
        <dbReference type="ARBA" id="ARBA00022801"/>
    </source>
</evidence>
<reference evidence="8 9" key="1">
    <citation type="journal article" date="2023" name="Elife">
        <title>Identification of key yeast species and microbe-microbe interactions impacting larval growth of Drosophila in the wild.</title>
        <authorList>
            <person name="Mure A."/>
            <person name="Sugiura Y."/>
            <person name="Maeda R."/>
            <person name="Honda K."/>
            <person name="Sakurai N."/>
            <person name="Takahashi Y."/>
            <person name="Watada M."/>
            <person name="Katoh T."/>
            <person name="Gotoh A."/>
            <person name="Gotoh Y."/>
            <person name="Taniguchi I."/>
            <person name="Nakamura K."/>
            <person name="Hayashi T."/>
            <person name="Katayama T."/>
            <person name="Uemura T."/>
            <person name="Hattori Y."/>
        </authorList>
    </citation>
    <scope>NUCLEOTIDE SEQUENCE [LARGE SCALE GENOMIC DNA]</scope>
    <source>
        <strain evidence="8 9">SC-9</strain>
    </source>
</reference>
<protein>
    <recommendedName>
        <fullName evidence="7">Carboxypeptidase</fullName>
        <ecNumber evidence="7">3.4.16.-</ecNumber>
    </recommendedName>
</protein>
<keyword evidence="6" id="KW-0325">Glycoprotein</keyword>
<dbReference type="GO" id="GO:0000324">
    <property type="term" value="C:fungal-type vacuole"/>
    <property type="evidence" value="ECO:0007669"/>
    <property type="project" value="TreeGrafter"/>
</dbReference>
<keyword evidence="4 7" id="KW-0732">Signal</keyword>
<evidence type="ECO:0000256" key="4">
    <source>
        <dbReference type="ARBA" id="ARBA00022729"/>
    </source>
</evidence>